<evidence type="ECO:0000313" key="2">
    <source>
        <dbReference type="Proteomes" id="UP000629468"/>
    </source>
</evidence>
<comment type="caution">
    <text evidence="1">The sequence shown here is derived from an EMBL/GenBank/DDBJ whole genome shotgun (WGS) entry which is preliminary data.</text>
</comment>
<sequence length="86" mass="10174">MCVRSIFQAIVSWGNLIYFQVTGPTIVHKSSLRCLRFDYIVRLPPFAHSLGPSRFNCRFSTSRIRYLEVVSLRPYKRRTRNSKQHI</sequence>
<organism evidence="1 2">
    <name type="scientific">Agaricus bisporus var. burnettii</name>
    <dbReference type="NCBI Taxonomy" id="192524"/>
    <lineage>
        <taxon>Eukaryota</taxon>
        <taxon>Fungi</taxon>
        <taxon>Dikarya</taxon>
        <taxon>Basidiomycota</taxon>
        <taxon>Agaricomycotina</taxon>
        <taxon>Agaricomycetes</taxon>
        <taxon>Agaricomycetidae</taxon>
        <taxon>Agaricales</taxon>
        <taxon>Agaricineae</taxon>
        <taxon>Agaricaceae</taxon>
        <taxon>Agaricus</taxon>
    </lineage>
</organism>
<accession>A0A8H7F5S3</accession>
<evidence type="ECO:0000313" key="1">
    <source>
        <dbReference type="EMBL" id="KAF7777810.1"/>
    </source>
</evidence>
<gene>
    <name evidence="1" type="ORF">Agabi119p4_3882</name>
</gene>
<proteinExistence type="predicted"/>
<dbReference type="EMBL" id="JABXXO010000005">
    <property type="protein sequence ID" value="KAF7777810.1"/>
    <property type="molecule type" value="Genomic_DNA"/>
</dbReference>
<dbReference type="AlphaFoldDB" id="A0A8H7F5S3"/>
<name>A0A8H7F5S3_AGABI</name>
<reference evidence="1 2" key="1">
    <citation type="journal article" name="Sci. Rep.">
        <title>Telomere-to-telomere assembled and centromere annotated genomes of the two main subspecies of the button mushroom Agaricus bisporus reveal especially polymorphic chromosome ends.</title>
        <authorList>
            <person name="Sonnenberg A.S.M."/>
            <person name="Sedaghat-Telgerd N."/>
            <person name="Lavrijssen B."/>
            <person name="Ohm R.A."/>
            <person name="Hendrickx P.M."/>
            <person name="Scholtmeijer K."/>
            <person name="Baars J.J.P."/>
            <person name="van Peer A."/>
        </authorList>
    </citation>
    <scope>NUCLEOTIDE SEQUENCE [LARGE SCALE GENOMIC DNA]</scope>
    <source>
        <strain evidence="1 2">H119_p4</strain>
    </source>
</reference>
<protein>
    <submittedName>
        <fullName evidence="1">Uncharacterized protein</fullName>
    </submittedName>
</protein>
<dbReference type="Proteomes" id="UP000629468">
    <property type="component" value="Unassembled WGS sequence"/>
</dbReference>